<keyword evidence="2" id="KW-0472">Membrane</keyword>
<name>A0AA38P6L1_9AGAR</name>
<feature type="compositionally biased region" description="Polar residues" evidence="1">
    <location>
        <begin position="246"/>
        <end position="260"/>
    </location>
</feature>
<keyword evidence="2" id="KW-0812">Transmembrane</keyword>
<feature type="region of interest" description="Disordered" evidence="1">
    <location>
        <begin position="46"/>
        <end position="67"/>
    </location>
</feature>
<keyword evidence="4" id="KW-1185">Reference proteome</keyword>
<organism evidence="3 4">
    <name type="scientific">Lentinula raphanica</name>
    <dbReference type="NCBI Taxonomy" id="153919"/>
    <lineage>
        <taxon>Eukaryota</taxon>
        <taxon>Fungi</taxon>
        <taxon>Dikarya</taxon>
        <taxon>Basidiomycota</taxon>
        <taxon>Agaricomycotina</taxon>
        <taxon>Agaricomycetes</taxon>
        <taxon>Agaricomycetidae</taxon>
        <taxon>Agaricales</taxon>
        <taxon>Marasmiineae</taxon>
        <taxon>Omphalotaceae</taxon>
        <taxon>Lentinula</taxon>
    </lineage>
</organism>
<feature type="compositionally biased region" description="Polar residues" evidence="1">
    <location>
        <begin position="424"/>
        <end position="438"/>
    </location>
</feature>
<feature type="compositionally biased region" description="Low complexity" evidence="1">
    <location>
        <begin position="322"/>
        <end position="338"/>
    </location>
</feature>
<dbReference type="Proteomes" id="UP001163846">
    <property type="component" value="Unassembled WGS sequence"/>
</dbReference>
<comment type="caution">
    <text evidence="3">The sequence shown here is derived from an EMBL/GenBank/DDBJ whole genome shotgun (WGS) entry which is preliminary data.</text>
</comment>
<feature type="region of interest" description="Disordered" evidence="1">
    <location>
        <begin position="246"/>
        <end position="349"/>
    </location>
</feature>
<feature type="compositionally biased region" description="Polar residues" evidence="1">
    <location>
        <begin position="58"/>
        <end position="67"/>
    </location>
</feature>
<protein>
    <submittedName>
        <fullName evidence="3">Uncharacterized protein</fullName>
    </submittedName>
</protein>
<sequence length="473" mass="50694">MPTTPTSVHSTAPTISKGTEILCLASIIPALAVIFYISSRIMRGGSTRKSTKLAEKTATLSDTSQNIQSPVSPEIIESVAPKHPELSRQGKRESRIQDLRRYFGSSESPFSPAYKPFANHRCSISLRDPASPKPSRLSLRGLSILSVIKKKNAKTKIAKAHSDVVIQDPPPFPDDNTIRLWQIADTVVGAHPQAMPLRSRSSSQRPNLRSENDCRLVSHSRVGIPWYKPEDKASVIIAPAIARSTSSKASGTTSVKSLNSERYPDVDHSPVVSADPAPSKSPVVLSPTNHAISSSPIQSPLAQAPTIDEPILSPQPNTGLFSATSSSSQRAESSSPISDVAPSPTNTTVTQNLRLKASSIPWEDRVPGLVTVSPISHSRSPASAAARTGTMKNLNNTRQGPRRELKLVTNLRGTQQVGKPPNVEKSSFRQTSGNPVNKAVLSTTGVNARLRATRNKKSTPNGKENVPIVGAAF</sequence>
<dbReference type="AlphaFoldDB" id="A0AA38P6L1"/>
<feature type="compositionally biased region" description="Polar residues" evidence="1">
    <location>
        <begin position="286"/>
        <end position="301"/>
    </location>
</feature>
<feature type="transmembrane region" description="Helical" evidence="2">
    <location>
        <begin position="21"/>
        <end position="39"/>
    </location>
</feature>
<accession>A0AA38P6L1</accession>
<proteinExistence type="predicted"/>
<dbReference type="EMBL" id="MU806259">
    <property type="protein sequence ID" value="KAJ3837260.1"/>
    <property type="molecule type" value="Genomic_DNA"/>
</dbReference>
<reference evidence="3" key="1">
    <citation type="submission" date="2022-08" db="EMBL/GenBank/DDBJ databases">
        <authorList>
            <consortium name="DOE Joint Genome Institute"/>
            <person name="Min B."/>
            <person name="Riley R."/>
            <person name="Sierra-Patev S."/>
            <person name="Naranjo-Ortiz M."/>
            <person name="Looney B."/>
            <person name="Konkel Z."/>
            <person name="Slot J.C."/>
            <person name="Sakamoto Y."/>
            <person name="Steenwyk J.L."/>
            <person name="Rokas A."/>
            <person name="Carro J."/>
            <person name="Camarero S."/>
            <person name="Ferreira P."/>
            <person name="Molpeceres G."/>
            <person name="Ruiz-Duenas F.J."/>
            <person name="Serrano A."/>
            <person name="Henrissat B."/>
            <person name="Drula E."/>
            <person name="Hughes K.W."/>
            <person name="Mata J.L."/>
            <person name="Ishikawa N.K."/>
            <person name="Vargas-Isla R."/>
            <person name="Ushijima S."/>
            <person name="Smith C.A."/>
            <person name="Ahrendt S."/>
            <person name="Andreopoulos W."/>
            <person name="He G."/>
            <person name="Labutti K."/>
            <person name="Lipzen A."/>
            <person name="Ng V."/>
            <person name="Sandor L."/>
            <person name="Barry K."/>
            <person name="Martinez A.T."/>
            <person name="Xiao Y."/>
            <person name="Gibbons J.G."/>
            <person name="Terashima K."/>
            <person name="Hibbett D.S."/>
            <person name="Grigoriev I.V."/>
        </authorList>
    </citation>
    <scope>NUCLEOTIDE SEQUENCE</scope>
    <source>
        <strain evidence="3">TFB9207</strain>
    </source>
</reference>
<evidence type="ECO:0000256" key="2">
    <source>
        <dbReference type="SAM" id="Phobius"/>
    </source>
</evidence>
<evidence type="ECO:0000313" key="3">
    <source>
        <dbReference type="EMBL" id="KAJ3837260.1"/>
    </source>
</evidence>
<feature type="region of interest" description="Disordered" evidence="1">
    <location>
        <begin position="415"/>
        <end position="438"/>
    </location>
</feature>
<evidence type="ECO:0000256" key="1">
    <source>
        <dbReference type="SAM" id="MobiDB-lite"/>
    </source>
</evidence>
<feature type="region of interest" description="Disordered" evidence="1">
    <location>
        <begin position="373"/>
        <end position="397"/>
    </location>
</feature>
<feature type="compositionally biased region" description="Low complexity" evidence="1">
    <location>
        <begin position="373"/>
        <end position="387"/>
    </location>
</feature>
<evidence type="ECO:0000313" key="4">
    <source>
        <dbReference type="Proteomes" id="UP001163846"/>
    </source>
</evidence>
<gene>
    <name evidence="3" type="ORF">F5878DRAFT_642917</name>
</gene>
<feature type="region of interest" description="Disordered" evidence="1">
    <location>
        <begin position="454"/>
        <end position="473"/>
    </location>
</feature>
<keyword evidence="2" id="KW-1133">Transmembrane helix</keyword>